<dbReference type="OrthoDB" id="4848634at2759"/>
<sequence length="141" mass="15793">MSTPVQHVKYVDGQQYYKASDGQWYPSTISSYSNTTQATTQGYHQGQHVEQRPSYQQYADNSAEAGSFHGGANSYAEDDITAASPSTRTGEKETARYVKKQEKEQKQREALRGGSSSSRKRHKKATEKKIAETLKPFYGSK</sequence>
<dbReference type="Proteomes" id="UP000176998">
    <property type="component" value="Unassembled WGS sequence"/>
</dbReference>
<gene>
    <name evidence="2" type="ORF">CORC01_01581</name>
</gene>
<proteinExistence type="predicted"/>
<organism evidence="2 3">
    <name type="scientific">Colletotrichum orchidophilum</name>
    <dbReference type="NCBI Taxonomy" id="1209926"/>
    <lineage>
        <taxon>Eukaryota</taxon>
        <taxon>Fungi</taxon>
        <taxon>Dikarya</taxon>
        <taxon>Ascomycota</taxon>
        <taxon>Pezizomycotina</taxon>
        <taxon>Sordariomycetes</taxon>
        <taxon>Hypocreomycetidae</taxon>
        <taxon>Glomerellales</taxon>
        <taxon>Glomerellaceae</taxon>
        <taxon>Colletotrichum</taxon>
    </lineage>
</organism>
<evidence type="ECO:0000256" key="1">
    <source>
        <dbReference type="SAM" id="MobiDB-lite"/>
    </source>
</evidence>
<evidence type="ECO:0000313" key="2">
    <source>
        <dbReference type="EMBL" id="OHF03197.1"/>
    </source>
</evidence>
<keyword evidence="3" id="KW-1185">Reference proteome</keyword>
<dbReference type="GeneID" id="34554745"/>
<name>A0A1G4BPF4_9PEZI</name>
<protein>
    <submittedName>
        <fullName evidence="2">Uncharacterized protein</fullName>
    </submittedName>
</protein>
<reference evidence="2 3" key="1">
    <citation type="submission" date="2016-09" db="EMBL/GenBank/DDBJ databases">
        <authorList>
            <person name="Capua I."/>
            <person name="De Benedictis P."/>
            <person name="Joannis T."/>
            <person name="Lombin L.H."/>
            <person name="Cattoli G."/>
        </authorList>
    </citation>
    <scope>NUCLEOTIDE SEQUENCE [LARGE SCALE GENOMIC DNA]</scope>
    <source>
        <strain evidence="2 3">IMI 309357</strain>
    </source>
</reference>
<feature type="region of interest" description="Disordered" evidence="1">
    <location>
        <begin position="38"/>
        <end position="141"/>
    </location>
</feature>
<accession>A0A1G4BPF4</accession>
<dbReference type="EMBL" id="MJBS01000008">
    <property type="protein sequence ID" value="OHF03197.1"/>
    <property type="molecule type" value="Genomic_DNA"/>
</dbReference>
<comment type="caution">
    <text evidence="2">The sequence shown here is derived from an EMBL/GenBank/DDBJ whole genome shotgun (WGS) entry which is preliminary data.</text>
</comment>
<dbReference type="RefSeq" id="XP_022480334.1">
    <property type="nucleotide sequence ID" value="XM_022613235.1"/>
</dbReference>
<dbReference type="AlphaFoldDB" id="A0A1G4BPF4"/>
<evidence type="ECO:0000313" key="3">
    <source>
        <dbReference type="Proteomes" id="UP000176998"/>
    </source>
</evidence>
<feature type="compositionally biased region" description="Basic and acidic residues" evidence="1">
    <location>
        <begin position="89"/>
        <end position="111"/>
    </location>
</feature>